<reference evidence="1" key="1">
    <citation type="submission" date="2020-05" db="EMBL/GenBank/DDBJ databases">
        <authorList>
            <person name="Rincon C."/>
            <person name="Sanders R I."/>
            <person name="Robbins C."/>
            <person name="Chaturvedi A."/>
        </authorList>
    </citation>
    <scope>NUCLEOTIDE SEQUENCE</scope>
    <source>
        <strain evidence="1">CHB12</strain>
    </source>
</reference>
<evidence type="ECO:0000313" key="2">
    <source>
        <dbReference type="Proteomes" id="UP000684084"/>
    </source>
</evidence>
<accession>A0A915ZLP2</accession>
<proteinExistence type="predicted"/>
<organism evidence="1 2">
    <name type="scientific">Rhizophagus irregularis</name>
    <dbReference type="NCBI Taxonomy" id="588596"/>
    <lineage>
        <taxon>Eukaryota</taxon>
        <taxon>Fungi</taxon>
        <taxon>Fungi incertae sedis</taxon>
        <taxon>Mucoromycota</taxon>
        <taxon>Glomeromycotina</taxon>
        <taxon>Glomeromycetes</taxon>
        <taxon>Glomerales</taxon>
        <taxon>Glomeraceae</taxon>
        <taxon>Rhizophagus</taxon>
    </lineage>
</organism>
<comment type="caution">
    <text evidence="1">The sequence shown here is derived from an EMBL/GenBank/DDBJ whole genome shotgun (WGS) entry which is preliminary data.</text>
</comment>
<gene>
    <name evidence="1" type="ORF">CHRIB12_LOCUS16485</name>
</gene>
<dbReference type="OrthoDB" id="2485482at2759"/>
<evidence type="ECO:0000313" key="1">
    <source>
        <dbReference type="EMBL" id="CAB5379149.1"/>
    </source>
</evidence>
<name>A0A915ZLP2_9GLOM</name>
<dbReference type="EMBL" id="CAGKOT010000040">
    <property type="protein sequence ID" value="CAB5379149.1"/>
    <property type="molecule type" value="Genomic_DNA"/>
</dbReference>
<protein>
    <submittedName>
        <fullName evidence="1">Uncharacterized protein</fullName>
    </submittedName>
</protein>
<sequence length="83" mass="9456">MITVLYCSGQISNLRMGSDGNGFLVLGWIRCLKNYYGGFKIFQLRLLIGIHVYSLLYEYINEVAGLQALTAFLIPHHKKFGQE</sequence>
<dbReference type="AlphaFoldDB" id="A0A915ZLP2"/>
<dbReference type="Proteomes" id="UP000684084">
    <property type="component" value="Unassembled WGS sequence"/>
</dbReference>